<evidence type="ECO:0000256" key="1">
    <source>
        <dbReference type="SAM" id="Coils"/>
    </source>
</evidence>
<proteinExistence type="predicted"/>
<organism evidence="3">
    <name type="scientific">Arundo donax</name>
    <name type="common">Giant reed</name>
    <name type="synonym">Donax arundinaceus</name>
    <dbReference type="NCBI Taxonomy" id="35708"/>
    <lineage>
        <taxon>Eukaryota</taxon>
        <taxon>Viridiplantae</taxon>
        <taxon>Streptophyta</taxon>
        <taxon>Embryophyta</taxon>
        <taxon>Tracheophyta</taxon>
        <taxon>Spermatophyta</taxon>
        <taxon>Magnoliopsida</taxon>
        <taxon>Liliopsida</taxon>
        <taxon>Poales</taxon>
        <taxon>Poaceae</taxon>
        <taxon>PACMAD clade</taxon>
        <taxon>Arundinoideae</taxon>
        <taxon>Arundineae</taxon>
        <taxon>Arundo</taxon>
    </lineage>
</organism>
<dbReference type="InterPro" id="IPR044696">
    <property type="entry name" value="WIP1/2/3"/>
</dbReference>
<dbReference type="AlphaFoldDB" id="A0A0A9HIK8"/>
<feature type="transmembrane region" description="Helical" evidence="2">
    <location>
        <begin position="61"/>
        <end position="81"/>
    </location>
</feature>
<feature type="coiled-coil region" evidence="1">
    <location>
        <begin position="21"/>
        <end position="55"/>
    </location>
</feature>
<keyword evidence="2" id="KW-0472">Membrane</keyword>
<reference evidence="3" key="2">
    <citation type="journal article" date="2015" name="Data Brief">
        <title>Shoot transcriptome of the giant reed, Arundo donax.</title>
        <authorList>
            <person name="Barrero R.A."/>
            <person name="Guerrero F.D."/>
            <person name="Moolhuijzen P."/>
            <person name="Goolsby J.A."/>
            <person name="Tidwell J."/>
            <person name="Bellgard S.E."/>
            <person name="Bellgard M.I."/>
        </authorList>
    </citation>
    <scope>NUCLEOTIDE SEQUENCE</scope>
    <source>
        <tissue evidence="3">Shoot tissue taken approximately 20 cm above the soil surface</tissue>
    </source>
</reference>
<reference evidence="3" key="1">
    <citation type="submission" date="2014-09" db="EMBL/GenBank/DDBJ databases">
        <authorList>
            <person name="Magalhaes I.L.F."/>
            <person name="Oliveira U."/>
            <person name="Santos F.R."/>
            <person name="Vidigal T.H.D.A."/>
            <person name="Brescovit A.D."/>
            <person name="Santos A.J."/>
        </authorList>
    </citation>
    <scope>NUCLEOTIDE SEQUENCE</scope>
    <source>
        <tissue evidence="3">Shoot tissue taken approximately 20 cm above the soil surface</tissue>
    </source>
</reference>
<dbReference type="EMBL" id="GBRH01165153">
    <property type="protein sequence ID" value="JAE32743.1"/>
    <property type="molecule type" value="Transcribed_RNA"/>
</dbReference>
<keyword evidence="2" id="KW-1133">Transmembrane helix</keyword>
<dbReference type="PANTHER" id="PTHR34562">
    <property type="entry name" value="WPP DOMAIN-INTERACTING PROTEIN 2"/>
    <property type="match status" value="1"/>
</dbReference>
<name>A0A0A9HIK8_ARUDO</name>
<accession>A0A0A9HIK8</accession>
<keyword evidence="2" id="KW-0812">Transmembrane</keyword>
<sequence length="93" mass="10594">MALYEAQKSLSEDYKQLGLKLQLTENRAMILEDMAERLQEQCKDLSRSSEVLQLQSKASRVSLFCFVQFILLCIAIGTYLMRLSLSSTEVVPT</sequence>
<evidence type="ECO:0000256" key="2">
    <source>
        <dbReference type="SAM" id="Phobius"/>
    </source>
</evidence>
<evidence type="ECO:0000313" key="3">
    <source>
        <dbReference type="EMBL" id="JAE32743.1"/>
    </source>
</evidence>
<dbReference type="PANTHER" id="PTHR34562:SF13">
    <property type="entry name" value="OS08G0497900 PROTEIN"/>
    <property type="match status" value="1"/>
</dbReference>
<protein>
    <submittedName>
        <fullName evidence="3">Uncharacterized protein</fullName>
    </submittedName>
</protein>
<keyword evidence="1" id="KW-0175">Coiled coil</keyword>